<evidence type="ECO:0000313" key="1">
    <source>
        <dbReference type="EMBL" id="QJA91385.1"/>
    </source>
</evidence>
<reference evidence="1" key="1">
    <citation type="submission" date="2020-03" db="EMBL/GenBank/DDBJ databases">
        <title>The deep terrestrial virosphere.</title>
        <authorList>
            <person name="Holmfeldt K."/>
            <person name="Nilsson E."/>
            <person name="Simone D."/>
            <person name="Lopez-Fernandez M."/>
            <person name="Wu X."/>
            <person name="de Brujin I."/>
            <person name="Lundin D."/>
            <person name="Andersson A."/>
            <person name="Bertilsson S."/>
            <person name="Dopson M."/>
        </authorList>
    </citation>
    <scope>NUCLEOTIDE SEQUENCE</scope>
    <source>
        <strain evidence="1">MM415B03380</strain>
    </source>
</reference>
<dbReference type="EMBL" id="MT142984">
    <property type="protein sequence ID" value="QJA91385.1"/>
    <property type="molecule type" value="Genomic_DNA"/>
</dbReference>
<proteinExistence type="predicted"/>
<sequence>MKSVIAIDPGSDKSAYVIWDGKTIQNANIVQNEELLSGMGAMSLWTGYDLVIEQIRCYGMTMGATLIDTVFWSGRFCQAWGKEFFLVPRMDVKMHLCNTSRAKDKNIRQALIDRFGPVPTKKRLNPIYGGNKISKDLWQSWALSVTYYDKQEGL</sequence>
<protein>
    <submittedName>
        <fullName evidence="1">Uncharacterized protein</fullName>
    </submittedName>
</protein>
<dbReference type="AlphaFoldDB" id="A0A6M3LE03"/>
<gene>
    <name evidence="1" type="ORF">MM415B03380_0003</name>
</gene>
<organism evidence="1">
    <name type="scientific">viral metagenome</name>
    <dbReference type="NCBI Taxonomy" id="1070528"/>
    <lineage>
        <taxon>unclassified sequences</taxon>
        <taxon>metagenomes</taxon>
        <taxon>organismal metagenomes</taxon>
    </lineage>
</organism>
<name>A0A6M3LE03_9ZZZZ</name>
<accession>A0A6M3LE03</accession>